<keyword evidence="7" id="KW-1185">Reference proteome</keyword>
<evidence type="ECO:0000313" key="6">
    <source>
        <dbReference type="EMBL" id="MST35116.1"/>
    </source>
</evidence>
<dbReference type="Proteomes" id="UP000437736">
    <property type="component" value="Unassembled WGS sequence"/>
</dbReference>
<feature type="region of interest" description="Disordered" evidence="4">
    <location>
        <begin position="129"/>
        <end position="148"/>
    </location>
</feature>
<name>A0ABW9QZR1_9ACTN</name>
<dbReference type="Gene3D" id="3.30.70.920">
    <property type="match status" value="1"/>
</dbReference>
<comment type="caution">
    <text evidence="6">The sequence shown here is derived from an EMBL/GenBank/DDBJ whole genome shotgun (WGS) entry which is preliminary data.</text>
</comment>
<evidence type="ECO:0000313" key="7">
    <source>
        <dbReference type="Proteomes" id="UP000437736"/>
    </source>
</evidence>
<dbReference type="PANTHER" id="PTHR30154">
    <property type="entry name" value="LEUCINE-RESPONSIVE REGULATORY PROTEIN"/>
    <property type="match status" value="1"/>
</dbReference>
<dbReference type="PRINTS" id="PR00033">
    <property type="entry name" value="HTHASNC"/>
</dbReference>
<gene>
    <name evidence="6" type="ORF">GHK86_20590</name>
</gene>
<dbReference type="InterPro" id="IPR011008">
    <property type="entry name" value="Dimeric_a/b-barrel"/>
</dbReference>
<dbReference type="InterPro" id="IPR036388">
    <property type="entry name" value="WH-like_DNA-bd_sf"/>
</dbReference>
<dbReference type="EMBL" id="WJHE01001445">
    <property type="protein sequence ID" value="MST35116.1"/>
    <property type="molecule type" value="Genomic_DNA"/>
</dbReference>
<keyword evidence="2" id="KW-0238">DNA-binding</keyword>
<dbReference type="SUPFAM" id="SSF46785">
    <property type="entry name" value="Winged helix' DNA-binding domain"/>
    <property type="match status" value="1"/>
</dbReference>
<evidence type="ECO:0000259" key="5">
    <source>
        <dbReference type="PROSITE" id="PS50956"/>
    </source>
</evidence>
<dbReference type="SUPFAM" id="SSF54909">
    <property type="entry name" value="Dimeric alpha+beta barrel"/>
    <property type="match status" value="1"/>
</dbReference>
<evidence type="ECO:0000256" key="1">
    <source>
        <dbReference type="ARBA" id="ARBA00023015"/>
    </source>
</evidence>
<dbReference type="InterPro" id="IPR000485">
    <property type="entry name" value="AsnC-type_HTH_dom"/>
</dbReference>
<keyword evidence="1" id="KW-0805">Transcription regulation</keyword>
<organism evidence="6 7">
    <name type="scientific">Acidiferrimicrobium australe</name>
    <dbReference type="NCBI Taxonomy" id="2664430"/>
    <lineage>
        <taxon>Bacteria</taxon>
        <taxon>Bacillati</taxon>
        <taxon>Actinomycetota</taxon>
        <taxon>Acidimicrobiia</taxon>
        <taxon>Acidimicrobiales</taxon>
        <taxon>Acidimicrobiaceae</taxon>
        <taxon>Acidiferrimicrobium</taxon>
    </lineage>
</organism>
<evidence type="ECO:0000256" key="2">
    <source>
        <dbReference type="ARBA" id="ARBA00023125"/>
    </source>
</evidence>
<reference evidence="6 7" key="1">
    <citation type="submission" date="2019-11" db="EMBL/GenBank/DDBJ databases">
        <title>Acidiferrimicrobium australis gen. nov., sp. nov., an acidophilic and obligately heterotrophic, member of the Actinobacteria that catalyses dissimilatory oxido- reduction of iron isolated from metal-rich acidic water in Chile.</title>
        <authorList>
            <person name="Gonzalez D."/>
            <person name="Huber K."/>
            <person name="Hedrich S."/>
            <person name="Rojas-Villalobos C."/>
            <person name="Quatrini R."/>
            <person name="Dinamarca M.A."/>
            <person name="Schwarz A."/>
            <person name="Canales C."/>
            <person name="Nancucheo I."/>
        </authorList>
    </citation>
    <scope>NUCLEOTIDE SEQUENCE [LARGE SCALE GENOMIC DNA]</scope>
    <source>
        <strain evidence="6 7">USS-CCA1</strain>
    </source>
</reference>
<protein>
    <submittedName>
        <fullName evidence="6">AsnC family transcriptional regulator</fullName>
    </submittedName>
</protein>
<dbReference type="InterPro" id="IPR036390">
    <property type="entry name" value="WH_DNA-bd_sf"/>
</dbReference>
<dbReference type="Pfam" id="PF01037">
    <property type="entry name" value="AsnC_trans_reg"/>
    <property type="match status" value="1"/>
</dbReference>
<dbReference type="Gene3D" id="1.10.10.10">
    <property type="entry name" value="Winged helix-like DNA-binding domain superfamily/Winged helix DNA-binding domain"/>
    <property type="match status" value="1"/>
</dbReference>
<keyword evidence="3" id="KW-0804">Transcription</keyword>
<dbReference type="Pfam" id="PF13404">
    <property type="entry name" value="HTH_AsnC-type"/>
    <property type="match status" value="1"/>
</dbReference>
<proteinExistence type="predicted"/>
<accession>A0ABW9QZR1</accession>
<dbReference type="SMART" id="SM00344">
    <property type="entry name" value="HTH_ASNC"/>
    <property type="match status" value="1"/>
</dbReference>
<dbReference type="InterPro" id="IPR019887">
    <property type="entry name" value="Tscrpt_reg_AsnC/Lrp_C"/>
</dbReference>
<sequence length="148" mass="16201">MDDVDRELVRLLVADARLTYQQLAQAVHLSANSTADRVRRLRSGGVIAGYRAELDLARLGRTLVAVTDVKLKEAEGRLRFESDLEEVPAVLGAVHTTGEYDYQLRIASTGTADLESVLDALRRLGASEGRSAPPGCRRWAGGSPWRSR</sequence>
<feature type="domain" description="HTH asnC-type" evidence="5">
    <location>
        <begin position="1"/>
        <end position="62"/>
    </location>
</feature>
<evidence type="ECO:0000256" key="3">
    <source>
        <dbReference type="ARBA" id="ARBA00023163"/>
    </source>
</evidence>
<dbReference type="PROSITE" id="PS50956">
    <property type="entry name" value="HTH_ASNC_2"/>
    <property type="match status" value="1"/>
</dbReference>
<dbReference type="InterPro" id="IPR019888">
    <property type="entry name" value="Tscrpt_reg_AsnC-like"/>
</dbReference>
<evidence type="ECO:0000256" key="4">
    <source>
        <dbReference type="SAM" id="MobiDB-lite"/>
    </source>
</evidence>
<dbReference type="PANTHER" id="PTHR30154:SF34">
    <property type="entry name" value="TRANSCRIPTIONAL REGULATOR AZLB"/>
    <property type="match status" value="1"/>
</dbReference>